<comment type="caution">
    <text evidence="2">The sequence shown here is derived from an EMBL/GenBank/DDBJ whole genome shotgun (WGS) entry which is preliminary data.</text>
</comment>
<accession>A0A545SS42</accession>
<keyword evidence="3" id="KW-1185">Reference proteome</keyword>
<dbReference type="PANTHER" id="PTHR34387">
    <property type="entry name" value="SLR1258 PROTEIN"/>
    <property type="match status" value="1"/>
</dbReference>
<dbReference type="InterPro" id="IPR052022">
    <property type="entry name" value="26kDa_periplasmic_antigen"/>
</dbReference>
<dbReference type="Gene3D" id="3.30.70.2970">
    <property type="entry name" value="Protein of unknown function (DUF541), domain 2"/>
    <property type="match status" value="1"/>
</dbReference>
<dbReference type="GO" id="GO:0006974">
    <property type="term" value="P:DNA damage response"/>
    <property type="evidence" value="ECO:0007669"/>
    <property type="project" value="TreeGrafter"/>
</dbReference>
<evidence type="ECO:0000313" key="3">
    <source>
        <dbReference type="Proteomes" id="UP000319732"/>
    </source>
</evidence>
<evidence type="ECO:0000256" key="1">
    <source>
        <dbReference type="SAM" id="SignalP"/>
    </source>
</evidence>
<dbReference type="RefSeq" id="WP_142929687.1">
    <property type="nucleotide sequence ID" value="NZ_ML660109.1"/>
</dbReference>
<keyword evidence="1" id="KW-0732">Signal</keyword>
<dbReference type="PANTHER" id="PTHR34387:SF1">
    <property type="entry name" value="PERIPLASMIC IMMUNOGENIC PROTEIN"/>
    <property type="match status" value="1"/>
</dbReference>
<proteinExistence type="predicted"/>
<protein>
    <submittedName>
        <fullName evidence="2">DUF541 domain-containing protein</fullName>
    </submittedName>
</protein>
<evidence type="ECO:0000313" key="2">
    <source>
        <dbReference type="EMBL" id="TQV67789.1"/>
    </source>
</evidence>
<dbReference type="OrthoDB" id="7062395at2"/>
<dbReference type="Gene3D" id="3.30.110.170">
    <property type="entry name" value="Protein of unknown function (DUF541), domain 1"/>
    <property type="match status" value="1"/>
</dbReference>
<name>A0A545SS42_9GAMM</name>
<dbReference type="InterPro" id="IPR007497">
    <property type="entry name" value="SIMPL/DUF541"/>
</dbReference>
<sequence>MKTTVFASAALLVSLLASGVSLAADELHYNLYNFTAEAQQMVENDLMQATLSATHESNRAAEAADTVNQQMQWALSLAKNKKALTVSTGQYHTSPVYKSGKIVAWRASQQLHIETEEFGVLTDLIGDLQQRLKLDAMQFTPTPETRRRTEDALLVKALDQFKTRAKVVAKTMAASNYDIVNLAINTGGYHPPMPQMRMKAFAMNESVADPSVEGGSSAMTVSVTGQIQLRHQ</sequence>
<reference evidence="2 3" key="1">
    <citation type="submission" date="2019-06" db="EMBL/GenBank/DDBJ databases">
        <title>Whole genome sequence for Cellvibrionaceae sp. R142.</title>
        <authorList>
            <person name="Wang G."/>
        </authorList>
    </citation>
    <scope>NUCLEOTIDE SEQUENCE [LARGE SCALE GENOMIC DNA]</scope>
    <source>
        <strain evidence="2 3">R142</strain>
    </source>
</reference>
<feature type="signal peptide" evidence="1">
    <location>
        <begin position="1"/>
        <end position="23"/>
    </location>
</feature>
<dbReference type="Pfam" id="PF04402">
    <property type="entry name" value="SIMPL"/>
    <property type="match status" value="1"/>
</dbReference>
<dbReference type="AlphaFoldDB" id="A0A545SS42"/>
<dbReference type="Proteomes" id="UP000319732">
    <property type="component" value="Unassembled WGS sequence"/>
</dbReference>
<dbReference type="EMBL" id="VHSG01000033">
    <property type="protein sequence ID" value="TQV67789.1"/>
    <property type="molecule type" value="Genomic_DNA"/>
</dbReference>
<feature type="chain" id="PRO_5022099689" evidence="1">
    <location>
        <begin position="24"/>
        <end position="232"/>
    </location>
</feature>
<gene>
    <name evidence="2" type="ORF">FKG94_24995</name>
</gene>
<organism evidence="2 3">
    <name type="scientific">Exilibacterium tricleocarpae</name>
    <dbReference type="NCBI Taxonomy" id="2591008"/>
    <lineage>
        <taxon>Bacteria</taxon>
        <taxon>Pseudomonadati</taxon>
        <taxon>Pseudomonadota</taxon>
        <taxon>Gammaproteobacteria</taxon>
        <taxon>Cellvibrionales</taxon>
        <taxon>Cellvibrionaceae</taxon>
        <taxon>Exilibacterium</taxon>
    </lineage>
</organism>